<evidence type="ECO:0000313" key="4">
    <source>
        <dbReference type="Proteomes" id="UP000447833"/>
    </source>
</evidence>
<evidence type="ECO:0000313" key="3">
    <source>
        <dbReference type="EMBL" id="MYL65265.1"/>
    </source>
</evidence>
<comment type="similarity">
    <text evidence="1">To bacterial alkanal monooxygenase alpha and beta chains.</text>
</comment>
<reference evidence="3 4" key="1">
    <citation type="submission" date="2019-11" db="EMBL/GenBank/DDBJ databases">
        <title>Genome sequences of 17 halophilic strains isolated from different environments.</title>
        <authorList>
            <person name="Furrow R.E."/>
        </authorList>
    </citation>
    <scope>NUCLEOTIDE SEQUENCE [LARGE SCALE GENOMIC DNA]</scope>
    <source>
        <strain evidence="3 4">22506_14_FS</strain>
    </source>
</reference>
<gene>
    <name evidence="3" type="ORF">GLW07_18060</name>
</gene>
<dbReference type="EMBL" id="WMEY01000006">
    <property type="protein sequence ID" value="MYL65265.1"/>
    <property type="molecule type" value="Genomic_DNA"/>
</dbReference>
<dbReference type="EC" id="1.-.-.-" evidence="3"/>
<dbReference type="FunFam" id="3.20.20.30:FF:000002">
    <property type="entry name" value="LLM class flavin-dependent oxidoreductase"/>
    <property type="match status" value="1"/>
</dbReference>
<sequence>MINLSILDQAPIPSGSDSYTTLENTRNLAILAEDLGYKRYWFAEHHSTKGLASTAPEIMMAHIAASTNRIKVGSGGVLLPQYSPFKVAENFRQLEALHPGRIDLGVGRSPGGTAKTRLALTDGVNKSLNEFPRQLKELSHYLTDSMPSGHEYAGIKAAPQTNTPPSLWLLGMGENSAKKAAELGIGYVFGHFIKPDRGENTLKTYYELFKSTYYSSSPSAIIALFVVCGETDEHAEELAQSQDLWLLRVEKGLDSRIPSPEEARKYRYTASEKERIETNRKRMIIGSPSTVKKKIDDLAELYETKEFMVLTNLHDSKERKNSYERLAHLYL</sequence>
<protein>
    <submittedName>
        <fullName evidence="3">MsnO8 family LLM class oxidoreductase</fullName>
        <ecNumber evidence="3">1.-.-.-</ecNumber>
    </submittedName>
</protein>
<dbReference type="NCBIfam" id="TIGR03558">
    <property type="entry name" value="oxido_grp_1"/>
    <property type="match status" value="1"/>
</dbReference>
<dbReference type="InterPro" id="IPR019949">
    <property type="entry name" value="CmoO-like"/>
</dbReference>
<keyword evidence="3" id="KW-0560">Oxidoreductase</keyword>
<dbReference type="InterPro" id="IPR011251">
    <property type="entry name" value="Luciferase-like_dom"/>
</dbReference>
<dbReference type="Proteomes" id="UP000447833">
    <property type="component" value="Unassembled WGS sequence"/>
</dbReference>
<dbReference type="RefSeq" id="WP_160920630.1">
    <property type="nucleotide sequence ID" value="NZ_WMEY01000006.1"/>
</dbReference>
<dbReference type="InterPro" id="IPR050766">
    <property type="entry name" value="Bact_Lucif_Oxidored"/>
</dbReference>
<dbReference type="GO" id="GO:0016705">
    <property type="term" value="F:oxidoreductase activity, acting on paired donors, with incorporation or reduction of molecular oxygen"/>
    <property type="evidence" value="ECO:0007669"/>
    <property type="project" value="InterPro"/>
</dbReference>
<dbReference type="AlphaFoldDB" id="A0A845F3M0"/>
<dbReference type="GO" id="GO:0005829">
    <property type="term" value="C:cytosol"/>
    <property type="evidence" value="ECO:0007669"/>
    <property type="project" value="TreeGrafter"/>
</dbReference>
<proteinExistence type="predicted"/>
<dbReference type="Gene3D" id="3.20.20.30">
    <property type="entry name" value="Luciferase-like domain"/>
    <property type="match status" value="1"/>
</dbReference>
<dbReference type="SUPFAM" id="SSF51679">
    <property type="entry name" value="Bacterial luciferase-like"/>
    <property type="match status" value="1"/>
</dbReference>
<feature type="domain" description="Luciferase-like" evidence="2">
    <location>
        <begin position="5"/>
        <end position="301"/>
    </location>
</feature>
<dbReference type="PANTHER" id="PTHR30137:SF19">
    <property type="entry name" value="LUCIFERASE-LIKE MONOOXYGENASE"/>
    <property type="match status" value="1"/>
</dbReference>
<evidence type="ECO:0000256" key="1">
    <source>
        <dbReference type="ARBA" id="ARBA00007789"/>
    </source>
</evidence>
<dbReference type="InterPro" id="IPR036661">
    <property type="entry name" value="Luciferase-like_sf"/>
</dbReference>
<dbReference type="Pfam" id="PF00296">
    <property type="entry name" value="Bac_luciferase"/>
    <property type="match status" value="1"/>
</dbReference>
<organism evidence="3 4">
    <name type="scientific">Guptibacillus hwajinpoensis</name>
    <dbReference type="NCBI Taxonomy" id="208199"/>
    <lineage>
        <taxon>Bacteria</taxon>
        <taxon>Bacillati</taxon>
        <taxon>Bacillota</taxon>
        <taxon>Bacilli</taxon>
        <taxon>Bacillales</taxon>
        <taxon>Guptibacillaceae</taxon>
        <taxon>Guptibacillus</taxon>
    </lineage>
</organism>
<accession>A0A845F3M0</accession>
<name>A0A845F3M0_9BACL</name>
<comment type="caution">
    <text evidence="3">The sequence shown here is derived from an EMBL/GenBank/DDBJ whole genome shotgun (WGS) entry which is preliminary data.</text>
</comment>
<evidence type="ECO:0000259" key="2">
    <source>
        <dbReference type="Pfam" id="PF00296"/>
    </source>
</evidence>
<dbReference type="PANTHER" id="PTHR30137">
    <property type="entry name" value="LUCIFERASE-LIKE MONOOXYGENASE"/>
    <property type="match status" value="1"/>
</dbReference>